<gene>
    <name evidence="10" type="primary">infB</name>
    <name evidence="10" type="ORF">HWQ67_18805</name>
</gene>
<dbReference type="Pfam" id="PF22042">
    <property type="entry name" value="EF-G_D2"/>
    <property type="match status" value="1"/>
</dbReference>
<dbReference type="InterPro" id="IPR000795">
    <property type="entry name" value="T_Tr_GTP-bd_dom"/>
</dbReference>
<evidence type="ECO:0000256" key="8">
    <source>
        <dbReference type="RuleBase" id="RU000644"/>
    </source>
</evidence>
<dbReference type="CDD" id="cd01887">
    <property type="entry name" value="IF2_eIF5B"/>
    <property type="match status" value="1"/>
</dbReference>
<feature type="domain" description="Tr-type G" evidence="9">
    <location>
        <begin position="187"/>
        <end position="354"/>
    </location>
</feature>
<dbReference type="NCBIfam" id="TIGR00487">
    <property type="entry name" value="IF-2"/>
    <property type="match status" value="1"/>
</dbReference>
<dbReference type="InterPro" id="IPR005225">
    <property type="entry name" value="Small_GTP-bd"/>
</dbReference>
<feature type="non-terminal residue" evidence="10">
    <location>
        <position position="428"/>
    </location>
</feature>
<keyword evidence="5 8" id="KW-0648">Protein biosynthesis</keyword>
<evidence type="ECO:0000256" key="3">
    <source>
        <dbReference type="ARBA" id="ARBA00022540"/>
    </source>
</evidence>
<dbReference type="PANTHER" id="PTHR43381">
    <property type="entry name" value="TRANSLATION INITIATION FACTOR IF-2-RELATED"/>
    <property type="match status" value="1"/>
</dbReference>
<dbReference type="PANTHER" id="PTHR43381:SF5">
    <property type="entry name" value="TR-TYPE G DOMAIN-CONTAINING PROTEIN"/>
    <property type="match status" value="1"/>
</dbReference>
<keyword evidence="3 8" id="KW-0396">Initiation factor</keyword>
<dbReference type="Proteomes" id="UP001196980">
    <property type="component" value="Unassembled WGS sequence"/>
</dbReference>
<keyword evidence="11" id="KW-1185">Reference proteome</keyword>
<comment type="caution">
    <text evidence="10">The sequence shown here is derived from an EMBL/GenBank/DDBJ whole genome shotgun (WGS) entry which is preliminary data.</text>
</comment>
<evidence type="ECO:0000256" key="6">
    <source>
        <dbReference type="ARBA" id="ARBA00023134"/>
    </source>
</evidence>
<sequence>DVSDSKEADQKKKIAIPLVTTGELVDEEEEKNKRVGFKKTIKKKTNNLLEVDGIGVVSSLTQLNRISYIDRVERVFRPSKVGRRKKIVSKKGIKKPTLTLAKQIKRVVEIKGSISVGDLARGMDIKSSQVIKRLMDMGTMTTVNQVLDHDTAALIAREFKYEVKDVSFNEGRILEGLDKGVQRELEHRPPVVTVMGHVDHGKTSLLDAIREANVTAGEFGGITQHIGAYTVTLPKGTVTFLDTPGHEAFTAMRARGASLTDIVILVVAADDGIMPQTIESIDHAKAAGVPIVVAINKIDKPEADIDRVKRQLSDRGLMPEEWGGETLYALVSALKKQGIQDLLDAILLQAEILELQADRRVLARGIVIEALLDRQRGPVATILVQEGTLKTGDLLIAGCCYGRVRAMRDHLGQVVDFVPPSYAVEIMG</sequence>
<dbReference type="InterPro" id="IPR015760">
    <property type="entry name" value="TIF_IF2"/>
</dbReference>
<dbReference type="GO" id="GO:0003743">
    <property type="term" value="F:translation initiation factor activity"/>
    <property type="evidence" value="ECO:0007669"/>
    <property type="project" value="UniProtKB-KW"/>
</dbReference>
<organism evidence="10 11">
    <name type="scientific">Candidatus Magnetobacterium casense</name>
    <dbReference type="NCBI Taxonomy" id="1455061"/>
    <lineage>
        <taxon>Bacteria</taxon>
        <taxon>Pseudomonadati</taxon>
        <taxon>Nitrospirota</taxon>
        <taxon>Thermodesulfovibrionia</taxon>
        <taxon>Thermodesulfovibrionales</taxon>
        <taxon>Candidatus Magnetobacteriaceae</taxon>
        <taxon>Candidatus Magnetobacterium</taxon>
    </lineage>
</organism>
<evidence type="ECO:0000256" key="4">
    <source>
        <dbReference type="ARBA" id="ARBA00022741"/>
    </source>
</evidence>
<dbReference type="InterPro" id="IPR006847">
    <property type="entry name" value="IF2_N"/>
</dbReference>
<evidence type="ECO:0000259" key="9">
    <source>
        <dbReference type="PROSITE" id="PS51722"/>
    </source>
</evidence>
<dbReference type="Pfam" id="PF04760">
    <property type="entry name" value="IF2_N"/>
    <property type="match status" value="1"/>
</dbReference>
<dbReference type="InterPro" id="IPR000178">
    <property type="entry name" value="TF_IF2_bacterial-like"/>
</dbReference>
<evidence type="ECO:0000256" key="7">
    <source>
        <dbReference type="NCBIfam" id="TIGR00487"/>
    </source>
</evidence>
<keyword evidence="4" id="KW-0547">Nucleotide-binding</keyword>
<dbReference type="EMBL" id="JABXWD010000701">
    <property type="protein sequence ID" value="MBV6343621.1"/>
    <property type="molecule type" value="Genomic_DNA"/>
</dbReference>
<dbReference type="InterPro" id="IPR053905">
    <property type="entry name" value="EF-G-like_DII"/>
</dbReference>
<evidence type="ECO:0000313" key="11">
    <source>
        <dbReference type="Proteomes" id="UP001196980"/>
    </source>
</evidence>
<dbReference type="RefSeq" id="WP_218254239.1">
    <property type="nucleotide sequence ID" value="NZ_JABXWD010000701.1"/>
</dbReference>
<dbReference type="Pfam" id="PF00009">
    <property type="entry name" value="GTP_EFTU"/>
    <property type="match status" value="1"/>
</dbReference>
<proteinExistence type="inferred from homology"/>
<feature type="non-terminal residue" evidence="10">
    <location>
        <position position="1"/>
    </location>
</feature>
<accession>A0ABS6S456</accession>
<evidence type="ECO:0000256" key="1">
    <source>
        <dbReference type="ARBA" id="ARBA00007733"/>
    </source>
</evidence>
<comment type="function">
    <text evidence="8">One of the essential components for the initiation of protein synthesis. Protects formylmethionyl-tRNA from spontaneous hydrolysis and promotes its binding to the 30S ribosomal subunits. Also involved in the hydrolysis of GTP during the formation of the 70S ribosomal complex.</text>
</comment>
<evidence type="ECO:0000313" key="10">
    <source>
        <dbReference type="EMBL" id="MBV6343621.1"/>
    </source>
</evidence>
<dbReference type="NCBIfam" id="TIGR00231">
    <property type="entry name" value="small_GTP"/>
    <property type="match status" value="1"/>
</dbReference>
<reference evidence="10 11" key="1">
    <citation type="journal article" date="2020" name="J Geophys Res Biogeosci">
        <title>Magnetotaxis as an Adaptation to Enable Bacterial Shuttling of Microbial Sulfur and Sulfur Cycling Across Aquatic Oxic#Anoxic Interfaces.</title>
        <authorList>
            <person name="Li J."/>
            <person name="Liu P."/>
            <person name="Wang J."/>
            <person name="Roberts A.P."/>
            <person name="Pan Y."/>
        </authorList>
    </citation>
    <scope>NUCLEOTIDE SEQUENCE [LARGE SCALE GENOMIC DNA]</scope>
    <source>
        <strain evidence="10 11">MYR-1_YQ</strain>
    </source>
</reference>
<comment type="similarity">
    <text evidence="1 8">Belongs to the TRAFAC class translation factor GTPase superfamily. Classic translation factor GTPase family. IF-2 subfamily.</text>
</comment>
<evidence type="ECO:0000256" key="2">
    <source>
        <dbReference type="ARBA" id="ARBA00020675"/>
    </source>
</evidence>
<protein>
    <recommendedName>
        <fullName evidence="2 7">Translation initiation factor IF-2</fullName>
    </recommendedName>
</protein>
<keyword evidence="6" id="KW-0342">GTP-binding</keyword>
<dbReference type="PROSITE" id="PS51722">
    <property type="entry name" value="G_TR_2"/>
    <property type="match status" value="1"/>
</dbReference>
<name>A0ABS6S456_9BACT</name>
<evidence type="ECO:0000256" key="5">
    <source>
        <dbReference type="ARBA" id="ARBA00022917"/>
    </source>
</evidence>